<dbReference type="InterPro" id="IPR006530">
    <property type="entry name" value="YD"/>
</dbReference>
<dbReference type="EMBL" id="JBHRVA010000003">
    <property type="protein sequence ID" value="MFC3303921.1"/>
    <property type="molecule type" value="Genomic_DNA"/>
</dbReference>
<dbReference type="RefSeq" id="WP_189577297.1">
    <property type="nucleotide sequence ID" value="NZ_BMXU01000005.1"/>
</dbReference>
<dbReference type="InterPro" id="IPR056823">
    <property type="entry name" value="TEN-like_YD-shell"/>
</dbReference>
<dbReference type="Pfam" id="PF25023">
    <property type="entry name" value="TEN_YD-shell"/>
    <property type="match status" value="1"/>
</dbReference>
<dbReference type="NCBIfam" id="TIGR01643">
    <property type="entry name" value="YD_repeat_2x"/>
    <property type="match status" value="2"/>
</dbReference>
<evidence type="ECO:0000313" key="4">
    <source>
        <dbReference type="EMBL" id="MFC3303921.1"/>
    </source>
</evidence>
<name>A0ABV7MI32_9PROT</name>
<evidence type="ECO:0000259" key="3">
    <source>
        <dbReference type="Pfam" id="PF25023"/>
    </source>
</evidence>
<dbReference type="Gene3D" id="2.180.10.10">
    <property type="entry name" value="RHS repeat-associated core"/>
    <property type="match status" value="3"/>
</dbReference>
<dbReference type="Pfam" id="PF05593">
    <property type="entry name" value="RHS_repeat"/>
    <property type="match status" value="1"/>
</dbReference>
<proteinExistence type="predicted"/>
<keyword evidence="5" id="KW-1185">Reference proteome</keyword>
<evidence type="ECO:0000256" key="1">
    <source>
        <dbReference type="ARBA" id="ARBA00022737"/>
    </source>
</evidence>
<dbReference type="Gene3D" id="3.30.450.400">
    <property type="entry name" value="Colicin M, catalytic domain"/>
    <property type="match status" value="1"/>
</dbReference>
<evidence type="ECO:0000256" key="2">
    <source>
        <dbReference type="SAM" id="MobiDB-lite"/>
    </source>
</evidence>
<gene>
    <name evidence="4" type="ORF">ACFONP_14420</name>
</gene>
<sequence>MPAPFDAVLASVSRILSTSLLIAVGSFATSDAFAQRGGGGGSTVSGDAVPALKYIERQNVDERLTAHGLDLLGDRIDLNTGALTFEQVDISLPGNSDLPVELRRTIDQSEPYAHLDSFTVSASLTDDFSDWQLAIPKIEFIRIHDYGSWTPIPSTFNFCSAVPYGRVSMAFGDNTRSGSDIIEAWEWSDGVKMSVPGVGTETLLSQPTGVNWPAGTDRVSTGYWTYDCINRAGGGTGFLATSPDGIEYVFDVFAVRAEHALPVSFLWSGGAMQSDLGRVSAELYPSEIRNPSGAWVRYEYNSDKRVTRIHADDGREITIQRDGVGKITSASAHGRTWTYTYNTSISSKPRLSAVTLPDGRNWSFSLQGIGFQVAANCNQNQGDQTLTVTHPDGMTGTFVTRETRHLLGDNPLTSDLRPTQYCGQVPYYEHMSVISKTLSGSGYPSSTWSYSYAGHVDGQPAASLKWGQVIDPEGTRTREYFHTKTNLQGLISSRGVYSGSTQLQHTTFSHVVEAELGNSYMGNVNPATLEAPRHPVQRILSQGGETYTTGLTYETNQSSSSYSFGKPTLQNRSSTLQSGSQTTQTSYTNRLGHWILALPATIQEGGILVQSNIYDSFGRLTREDRYGSLFATFGYHTGTGQKGSMAWFKDALNRQVSLNNWKRGTPQSITRPDGVVLSRAVNNFGELTSQTDGRGTTITYGYDGAGRLTLINRPSGYADTTLTYTGLGSGLTQTITYGTKRTIVAYDAMLRPTLETKTVSSGGGAPVYHRFEYDALNRTVFTSFPSAAQSAPDGVNTTYDGLGRTVQVQETVAPFATVVTSYLSDNRVQVTDAEGNATTTWRSGWGDPHDGELVRIDDPLGLRTDMTYDVLGYLLSARQHGSHSGFTVDETQTWAYDSQRRICRHVTPQSGHTLYEYDAVGQMTGGERGANSGSGCASLNSSRRVLTSFDVLGRVDTINFPDASPDIDFDYDNNGNLTRAARGSAIWTYAYNTMNRKTAETLTIDGRTYTSSYSFTANDRLVGRFTPAGRGIDFGPNGHGQPTRARVSGTNYAGSGVYHASGQLASATYSNGLAYQATFNARQQMTSMQVAAGSSSRLRFSYGHDAVGRVTGITDHVVSGENRSYTYDALGRLLTAAGPWGSGSFTYDLLNNIRSKSLGSRTVTLEYNGSGRLARYRDTASGNVWRNQAYDARGNITNDGVHGFVYDRSEQVSVISGGASGTFVYDAHGRRVKQVLAGETIYSVYGLEGTLLFRDNVTTGKSTDYITMGSHKVGRFSETGAFTWTHADHLGSASAATDNLGFVTWRESYTPFGEVRNNPAGNQDETGFTGHVWDQATGLVYAQARFYNPVTARFLSSDSVGFMAAGPRYFNRYAYVKNDPVNATDPSGRCSVRGGAVSAASPGCRIVGIQGASSDPRYDESVTQIRRSSGLVRHSIFGGGAPAQFDISRHPRSISQAEGRILRSADGGDAGSFSRAIAEAQRTGSPQQISTTLGGLQTGVVGVGQATFTLEGTLTVNGNEWRFSGTITGTREEFDFNSKPAGERAAGSEAATRAAAASGASEYDVEYLGSFEIEAAGRISSASSGGCGVATRLGC</sequence>
<organism evidence="4 5">
    <name type="scientific">Parvularcula lutaonensis</name>
    <dbReference type="NCBI Taxonomy" id="491923"/>
    <lineage>
        <taxon>Bacteria</taxon>
        <taxon>Pseudomonadati</taxon>
        <taxon>Pseudomonadota</taxon>
        <taxon>Alphaproteobacteria</taxon>
        <taxon>Parvularculales</taxon>
        <taxon>Parvularculaceae</taxon>
        <taxon>Parvularcula</taxon>
    </lineage>
</organism>
<feature type="region of interest" description="Disordered" evidence="2">
    <location>
        <begin position="556"/>
        <end position="583"/>
    </location>
</feature>
<dbReference type="Proteomes" id="UP001595607">
    <property type="component" value="Unassembled WGS sequence"/>
</dbReference>
<dbReference type="InterPro" id="IPR031325">
    <property type="entry name" value="RHS_repeat"/>
</dbReference>
<evidence type="ECO:0000313" key="5">
    <source>
        <dbReference type="Proteomes" id="UP001595607"/>
    </source>
</evidence>
<dbReference type="PANTHER" id="PTHR32305:SF17">
    <property type="entry name" value="TRNA NUCLEASE WAPA"/>
    <property type="match status" value="1"/>
</dbReference>
<accession>A0ABV7MI32</accession>
<dbReference type="InterPro" id="IPR022385">
    <property type="entry name" value="Rhs_assc_core"/>
</dbReference>
<dbReference type="InterPro" id="IPR050708">
    <property type="entry name" value="T6SS_VgrG/RHS"/>
</dbReference>
<feature type="compositionally biased region" description="Polar residues" evidence="2">
    <location>
        <begin position="556"/>
        <end position="572"/>
    </location>
</feature>
<dbReference type="PANTHER" id="PTHR32305">
    <property type="match status" value="1"/>
</dbReference>
<comment type="caution">
    <text evidence="4">The sequence shown here is derived from an EMBL/GenBank/DDBJ whole genome shotgun (WGS) entry which is preliminary data.</text>
</comment>
<feature type="compositionally biased region" description="Low complexity" evidence="2">
    <location>
        <begin position="573"/>
        <end position="583"/>
    </location>
</feature>
<reference evidence="5" key="1">
    <citation type="journal article" date="2019" name="Int. J. Syst. Evol. Microbiol.">
        <title>The Global Catalogue of Microorganisms (GCM) 10K type strain sequencing project: providing services to taxonomists for standard genome sequencing and annotation.</title>
        <authorList>
            <consortium name="The Broad Institute Genomics Platform"/>
            <consortium name="The Broad Institute Genome Sequencing Center for Infectious Disease"/>
            <person name="Wu L."/>
            <person name="Ma J."/>
        </authorList>
    </citation>
    <scope>NUCLEOTIDE SEQUENCE [LARGE SCALE GENOMIC DNA]</scope>
    <source>
        <strain evidence="5">KCTC 22245</strain>
    </source>
</reference>
<dbReference type="NCBIfam" id="TIGR03696">
    <property type="entry name" value="Rhs_assc_core"/>
    <property type="match status" value="1"/>
</dbReference>
<keyword evidence="1" id="KW-0677">Repeat</keyword>
<protein>
    <submittedName>
        <fullName evidence="4">RHS repeat-associated core domain-containing protein</fullName>
    </submittedName>
</protein>
<feature type="domain" description="Teneurin-like YD-shell" evidence="3">
    <location>
        <begin position="1073"/>
        <end position="1381"/>
    </location>
</feature>